<evidence type="ECO:0000313" key="2">
    <source>
        <dbReference type="Proteomes" id="UP000319004"/>
    </source>
</evidence>
<evidence type="ECO:0000313" key="1">
    <source>
        <dbReference type="EMBL" id="QDV40901.1"/>
    </source>
</evidence>
<dbReference type="EC" id="2.4.2.10" evidence="1"/>
<dbReference type="AlphaFoldDB" id="A0A518HJ67"/>
<keyword evidence="2" id="KW-1185">Reference proteome</keyword>
<accession>A0A518HJ67</accession>
<organism evidence="1 2">
    <name type="scientific">Stieleria neptunia</name>
    <dbReference type="NCBI Taxonomy" id="2527979"/>
    <lineage>
        <taxon>Bacteria</taxon>
        <taxon>Pseudomonadati</taxon>
        <taxon>Planctomycetota</taxon>
        <taxon>Planctomycetia</taxon>
        <taxon>Pirellulales</taxon>
        <taxon>Pirellulaceae</taxon>
        <taxon>Stieleria</taxon>
    </lineage>
</organism>
<dbReference type="CDD" id="cd06223">
    <property type="entry name" value="PRTases_typeI"/>
    <property type="match status" value="1"/>
</dbReference>
<gene>
    <name evidence="1" type="primary">pyrE_1</name>
    <name evidence="1" type="ORF">Enr13x_07370</name>
</gene>
<protein>
    <submittedName>
        <fullName evidence="1">Orotate phosphoribosyltransferase</fullName>
        <ecNumber evidence="1">2.4.2.10</ecNumber>
    </submittedName>
</protein>
<keyword evidence="1" id="KW-0808">Transferase</keyword>
<keyword evidence="1" id="KW-0328">Glycosyltransferase</keyword>
<dbReference type="InterPro" id="IPR029057">
    <property type="entry name" value="PRTase-like"/>
</dbReference>
<dbReference type="GO" id="GO:0004588">
    <property type="term" value="F:orotate phosphoribosyltransferase activity"/>
    <property type="evidence" value="ECO:0007669"/>
    <property type="project" value="UniProtKB-EC"/>
</dbReference>
<dbReference type="Proteomes" id="UP000319004">
    <property type="component" value="Chromosome"/>
</dbReference>
<dbReference type="InterPro" id="IPR000836">
    <property type="entry name" value="PRTase_dom"/>
</dbReference>
<sequence length="397" mass="44442">MTSRKCVGCGRTFAADVATKFSCCGQPIRVDGNSRHQVAANASPRISRATRAIAACVKCEHYTTSDGKSGCGLFRGSLCKSMSLIADGEGCHDHANPRFDPDWVTDHHFYGPWITYEELRRDIAGFASRLSVMQFDAIAGVPRSGMMVASELAVRLGLPLYSLEESGLHRLATGLRLRNVELKAGKLLVMEDSSASGRSINEAKQWLGDRPNTVFGAIYSTTRALGGIDMHHRTLELAHWFEWNLLGNPYLMTTIPIGTDFDGVLCPDFTPEEDDDGLRYRRRMTEMPCIRHPGVAELPCIITARLEKYRELTEQWLAERRIKYRRLVMGPWRTQKERSMVDLGQWKAQRCRELGLDIFIESCTVQAKRIANVARGIAVVCPEAKTTFIRDRVSVGV</sequence>
<dbReference type="SUPFAM" id="SSF53271">
    <property type="entry name" value="PRTase-like"/>
    <property type="match status" value="1"/>
</dbReference>
<dbReference type="EMBL" id="CP037423">
    <property type="protein sequence ID" value="QDV40901.1"/>
    <property type="molecule type" value="Genomic_DNA"/>
</dbReference>
<dbReference type="OrthoDB" id="9804476at2"/>
<reference evidence="1 2" key="1">
    <citation type="submission" date="2019-03" db="EMBL/GenBank/DDBJ databases">
        <title>Deep-cultivation of Planctomycetes and their phenomic and genomic characterization uncovers novel biology.</title>
        <authorList>
            <person name="Wiegand S."/>
            <person name="Jogler M."/>
            <person name="Boedeker C."/>
            <person name="Pinto D."/>
            <person name="Vollmers J."/>
            <person name="Rivas-Marin E."/>
            <person name="Kohn T."/>
            <person name="Peeters S.H."/>
            <person name="Heuer A."/>
            <person name="Rast P."/>
            <person name="Oberbeckmann S."/>
            <person name="Bunk B."/>
            <person name="Jeske O."/>
            <person name="Meyerdierks A."/>
            <person name="Storesund J.E."/>
            <person name="Kallscheuer N."/>
            <person name="Luecker S."/>
            <person name="Lage O.M."/>
            <person name="Pohl T."/>
            <person name="Merkel B.J."/>
            <person name="Hornburger P."/>
            <person name="Mueller R.-W."/>
            <person name="Bruemmer F."/>
            <person name="Labrenz M."/>
            <person name="Spormann A.M."/>
            <person name="Op den Camp H."/>
            <person name="Overmann J."/>
            <person name="Amann R."/>
            <person name="Jetten M.S.M."/>
            <person name="Mascher T."/>
            <person name="Medema M.H."/>
            <person name="Devos D.P."/>
            <person name="Kaster A.-K."/>
            <person name="Ovreas L."/>
            <person name="Rohde M."/>
            <person name="Galperin M.Y."/>
            <person name="Jogler C."/>
        </authorList>
    </citation>
    <scope>NUCLEOTIDE SEQUENCE [LARGE SCALE GENOMIC DNA]</scope>
    <source>
        <strain evidence="1 2">Enr13</strain>
    </source>
</reference>
<dbReference type="Gene3D" id="3.40.50.2020">
    <property type="match status" value="1"/>
</dbReference>
<dbReference type="KEGG" id="snep:Enr13x_07370"/>
<proteinExistence type="predicted"/>
<name>A0A518HJ67_9BACT</name>